<name>A0AAV9HNM4_9PEZI</name>
<comment type="caution">
    <text evidence="2">The sequence shown here is derived from an EMBL/GenBank/DDBJ whole genome shotgun (WGS) entry which is preliminary data.</text>
</comment>
<proteinExistence type="predicted"/>
<dbReference type="AlphaFoldDB" id="A0AAV9HNM4"/>
<dbReference type="InterPro" id="IPR056539">
    <property type="entry name" value="NuiA-like"/>
</dbReference>
<evidence type="ECO:0000256" key="1">
    <source>
        <dbReference type="SAM" id="MobiDB-lite"/>
    </source>
</evidence>
<reference evidence="2" key="2">
    <citation type="submission" date="2023-06" db="EMBL/GenBank/DDBJ databases">
        <authorList>
            <consortium name="Lawrence Berkeley National Laboratory"/>
            <person name="Mondo S.J."/>
            <person name="Hensen N."/>
            <person name="Bonometti L."/>
            <person name="Westerberg I."/>
            <person name="Brannstrom I.O."/>
            <person name="Guillou S."/>
            <person name="Cros-Aarteil S."/>
            <person name="Calhoun S."/>
            <person name="Haridas S."/>
            <person name="Kuo A."/>
            <person name="Pangilinan J."/>
            <person name="Riley R."/>
            <person name="Labutti K."/>
            <person name="Andreopoulos B."/>
            <person name="Lipzen A."/>
            <person name="Chen C."/>
            <person name="Yanf M."/>
            <person name="Daum C."/>
            <person name="Ng V."/>
            <person name="Clum A."/>
            <person name="Steindorff A."/>
            <person name="Ohm R."/>
            <person name="Martin F."/>
            <person name="Silar P."/>
            <person name="Natvig D."/>
            <person name="Lalanne C."/>
            <person name="Gautier V."/>
            <person name="Ament-Velasquez S.L."/>
            <person name="Kruys A."/>
            <person name="Hutchinson M.I."/>
            <person name="Powell A.J."/>
            <person name="Barry K."/>
            <person name="Miller A.N."/>
            <person name="Grigoriev I.V."/>
            <person name="Debuchy R."/>
            <person name="Gladieux P."/>
            <person name="Thoren M.H."/>
            <person name="Johannesson H."/>
        </authorList>
    </citation>
    <scope>NUCLEOTIDE SEQUENCE</scope>
    <source>
        <strain evidence="2">PSN324</strain>
    </source>
</reference>
<accession>A0AAV9HNM4</accession>
<reference evidence="2" key="1">
    <citation type="journal article" date="2023" name="Mol. Phylogenet. Evol.">
        <title>Genome-scale phylogeny and comparative genomics of the fungal order Sordariales.</title>
        <authorList>
            <person name="Hensen N."/>
            <person name="Bonometti L."/>
            <person name="Westerberg I."/>
            <person name="Brannstrom I.O."/>
            <person name="Guillou S."/>
            <person name="Cros-Aarteil S."/>
            <person name="Calhoun S."/>
            <person name="Haridas S."/>
            <person name="Kuo A."/>
            <person name="Mondo S."/>
            <person name="Pangilinan J."/>
            <person name="Riley R."/>
            <person name="LaButti K."/>
            <person name="Andreopoulos B."/>
            <person name="Lipzen A."/>
            <person name="Chen C."/>
            <person name="Yan M."/>
            <person name="Daum C."/>
            <person name="Ng V."/>
            <person name="Clum A."/>
            <person name="Steindorff A."/>
            <person name="Ohm R.A."/>
            <person name="Martin F."/>
            <person name="Silar P."/>
            <person name="Natvig D.O."/>
            <person name="Lalanne C."/>
            <person name="Gautier V."/>
            <person name="Ament-Velasquez S.L."/>
            <person name="Kruys A."/>
            <person name="Hutchinson M.I."/>
            <person name="Powell A.J."/>
            <person name="Barry K."/>
            <person name="Miller A.N."/>
            <person name="Grigoriev I.V."/>
            <person name="Debuchy R."/>
            <person name="Gladieux P."/>
            <person name="Hiltunen Thoren M."/>
            <person name="Johannesson H."/>
        </authorList>
    </citation>
    <scope>NUCLEOTIDE SEQUENCE</scope>
    <source>
        <strain evidence="2">PSN324</strain>
    </source>
</reference>
<evidence type="ECO:0000313" key="2">
    <source>
        <dbReference type="EMBL" id="KAK4461609.1"/>
    </source>
</evidence>
<evidence type="ECO:0000313" key="3">
    <source>
        <dbReference type="Proteomes" id="UP001321749"/>
    </source>
</evidence>
<protein>
    <submittedName>
        <fullName evidence="2">Uncharacterized protein</fullName>
    </submittedName>
</protein>
<dbReference type="EMBL" id="MU864987">
    <property type="protein sequence ID" value="KAK4461609.1"/>
    <property type="molecule type" value="Genomic_DNA"/>
</dbReference>
<dbReference type="PANTHER" id="PTHR42093:SF1">
    <property type="match status" value="1"/>
</dbReference>
<keyword evidence="3" id="KW-1185">Reference proteome</keyword>
<gene>
    <name evidence="2" type="ORF">QBC42DRAFT_178116</name>
</gene>
<organism evidence="2 3">
    <name type="scientific">Cladorrhinum samala</name>
    <dbReference type="NCBI Taxonomy" id="585594"/>
    <lineage>
        <taxon>Eukaryota</taxon>
        <taxon>Fungi</taxon>
        <taxon>Dikarya</taxon>
        <taxon>Ascomycota</taxon>
        <taxon>Pezizomycotina</taxon>
        <taxon>Sordariomycetes</taxon>
        <taxon>Sordariomycetidae</taxon>
        <taxon>Sordariales</taxon>
        <taxon>Podosporaceae</taxon>
        <taxon>Cladorrhinum</taxon>
    </lineage>
</organism>
<dbReference type="PANTHER" id="PTHR42093">
    <property type="match status" value="1"/>
</dbReference>
<dbReference type="Pfam" id="PF23151">
    <property type="entry name" value="NuiA_2"/>
    <property type="match status" value="1"/>
</dbReference>
<feature type="region of interest" description="Disordered" evidence="1">
    <location>
        <begin position="12"/>
        <end position="36"/>
    </location>
</feature>
<dbReference type="Proteomes" id="UP001321749">
    <property type="component" value="Unassembled WGS sequence"/>
</dbReference>
<sequence>MSDEDYLAFLEKANKKPSEGGAAEAKTEGAKQGFKATTEGAEVPKILREVVKDQWYTSDADERFEGVSLGLPGGGDRLPDEEEFAKLIGHWDPKNAEVEIMDPVDWDANGQYNSVVDAVREAGEGGDVRVYKVSRGDGVRYEYWVITVKGGKVVGAKVLAVES</sequence>